<dbReference type="Proteomes" id="UP000298660">
    <property type="component" value="Chromosome"/>
</dbReference>
<evidence type="ECO:0000256" key="1">
    <source>
        <dbReference type="ARBA" id="ARBA00004496"/>
    </source>
</evidence>
<dbReference type="PIRSF" id="PIRSF015601">
    <property type="entry name" value="MTase_slr0722"/>
    <property type="match status" value="1"/>
</dbReference>
<evidence type="ECO:0000313" key="16">
    <source>
        <dbReference type="Proteomes" id="UP000298660"/>
    </source>
</evidence>
<dbReference type="EMBL" id="CP034891">
    <property type="protein sequence ID" value="QCI17800.1"/>
    <property type="molecule type" value="Genomic_DNA"/>
</dbReference>
<dbReference type="PANTHER" id="PTHR30027">
    <property type="entry name" value="RIBOSOMAL RNA SMALL SUBUNIT METHYLTRANSFERASE E"/>
    <property type="match status" value="1"/>
</dbReference>
<keyword evidence="7 12" id="KW-0489">Methyltransferase</keyword>
<dbReference type="PANTHER" id="PTHR30027:SF3">
    <property type="entry name" value="16S RRNA (URACIL(1498)-N(3))-METHYLTRANSFERASE"/>
    <property type="match status" value="1"/>
</dbReference>
<comment type="catalytic activity">
    <reaction evidence="11 12">
        <text>uridine(1498) in 16S rRNA + S-adenosyl-L-methionine = N(3)-methyluridine(1498) in 16S rRNA + S-adenosyl-L-homocysteine + H(+)</text>
        <dbReference type="Rhea" id="RHEA:42920"/>
        <dbReference type="Rhea" id="RHEA-COMP:10283"/>
        <dbReference type="Rhea" id="RHEA-COMP:10284"/>
        <dbReference type="ChEBI" id="CHEBI:15378"/>
        <dbReference type="ChEBI" id="CHEBI:57856"/>
        <dbReference type="ChEBI" id="CHEBI:59789"/>
        <dbReference type="ChEBI" id="CHEBI:65315"/>
        <dbReference type="ChEBI" id="CHEBI:74502"/>
        <dbReference type="EC" id="2.1.1.193"/>
    </reaction>
</comment>
<dbReference type="GO" id="GO:0070475">
    <property type="term" value="P:rRNA base methylation"/>
    <property type="evidence" value="ECO:0007669"/>
    <property type="project" value="TreeGrafter"/>
</dbReference>
<dbReference type="AlphaFoldDB" id="A0A4D6XTQ1"/>
<comment type="subcellular location">
    <subcellularLocation>
        <location evidence="1 12">Cytoplasm</location>
    </subcellularLocation>
</comment>
<reference evidence="15 16" key="2">
    <citation type="submission" date="2019-05" db="EMBL/GenBank/DDBJ databases">
        <title>Genome evolution of the obligate endosymbiont Buchnera aphidicola.</title>
        <authorList>
            <person name="Moran N.A."/>
        </authorList>
    </citation>
    <scope>NUCLEOTIDE SEQUENCE [LARGE SCALE GENOMIC DNA]</scope>
    <source>
        <strain evidence="15 16">Ala</strain>
    </source>
</reference>
<keyword evidence="8 12" id="KW-0808">Transferase</keyword>
<dbReference type="Pfam" id="PF04452">
    <property type="entry name" value="Methyltrans_RNA"/>
    <property type="match status" value="1"/>
</dbReference>
<organism evidence="15 16">
    <name type="scientific">Buchnera aphidicola</name>
    <name type="common">Acyrthosiphon lactucae</name>
    <dbReference type="NCBI Taxonomy" id="1241832"/>
    <lineage>
        <taxon>Bacteria</taxon>
        <taxon>Pseudomonadati</taxon>
        <taxon>Pseudomonadota</taxon>
        <taxon>Gammaproteobacteria</taxon>
        <taxon>Enterobacterales</taxon>
        <taxon>Erwiniaceae</taxon>
        <taxon>Buchnera</taxon>
    </lineage>
</organism>
<proteinExistence type="inferred from homology"/>
<evidence type="ECO:0000256" key="8">
    <source>
        <dbReference type="ARBA" id="ARBA00022679"/>
    </source>
</evidence>
<dbReference type="InterPro" id="IPR015947">
    <property type="entry name" value="PUA-like_sf"/>
</dbReference>
<dbReference type="InterPro" id="IPR006700">
    <property type="entry name" value="RsmE"/>
</dbReference>
<dbReference type="Gene3D" id="3.40.1280.10">
    <property type="match status" value="1"/>
</dbReference>
<evidence type="ECO:0000256" key="12">
    <source>
        <dbReference type="PIRNR" id="PIRNR015601"/>
    </source>
</evidence>
<comment type="similarity">
    <text evidence="2 12">Belongs to the RNA methyltransferase RsmE family.</text>
</comment>
<dbReference type="InterPro" id="IPR046887">
    <property type="entry name" value="RsmE_PUA-like"/>
</dbReference>
<evidence type="ECO:0000259" key="13">
    <source>
        <dbReference type="Pfam" id="PF04452"/>
    </source>
</evidence>
<dbReference type="GO" id="GO:0005737">
    <property type="term" value="C:cytoplasm"/>
    <property type="evidence" value="ECO:0007669"/>
    <property type="project" value="UniProtKB-SubCell"/>
</dbReference>
<dbReference type="GO" id="GO:0070042">
    <property type="term" value="F:rRNA (uridine-N3-)-methyltransferase activity"/>
    <property type="evidence" value="ECO:0007669"/>
    <property type="project" value="TreeGrafter"/>
</dbReference>
<dbReference type="EC" id="2.1.1.193" evidence="3 12"/>
<evidence type="ECO:0000256" key="2">
    <source>
        <dbReference type="ARBA" id="ARBA00005528"/>
    </source>
</evidence>
<dbReference type="InterPro" id="IPR046886">
    <property type="entry name" value="RsmE_MTase_dom"/>
</dbReference>
<dbReference type="InterPro" id="IPR029028">
    <property type="entry name" value="Alpha/beta_knot_MTases"/>
</dbReference>
<accession>A0A4D6XTQ1</accession>
<dbReference type="SUPFAM" id="SSF75217">
    <property type="entry name" value="alpha/beta knot"/>
    <property type="match status" value="1"/>
</dbReference>
<keyword evidence="5 12" id="KW-0963">Cytoplasm</keyword>
<evidence type="ECO:0000256" key="5">
    <source>
        <dbReference type="ARBA" id="ARBA00022490"/>
    </source>
</evidence>
<evidence type="ECO:0000256" key="3">
    <source>
        <dbReference type="ARBA" id="ARBA00012328"/>
    </source>
</evidence>
<evidence type="ECO:0000256" key="6">
    <source>
        <dbReference type="ARBA" id="ARBA00022552"/>
    </source>
</evidence>
<dbReference type="InterPro" id="IPR029026">
    <property type="entry name" value="tRNA_m1G_MTases_N"/>
</dbReference>
<dbReference type="Pfam" id="PF20260">
    <property type="entry name" value="PUA_4"/>
    <property type="match status" value="1"/>
</dbReference>
<dbReference type="OrthoDB" id="9815641at2"/>
<evidence type="ECO:0000256" key="9">
    <source>
        <dbReference type="ARBA" id="ARBA00022691"/>
    </source>
</evidence>
<dbReference type="SUPFAM" id="SSF88697">
    <property type="entry name" value="PUA domain-like"/>
    <property type="match status" value="1"/>
</dbReference>
<evidence type="ECO:0000313" key="15">
    <source>
        <dbReference type="EMBL" id="QCI17800.1"/>
    </source>
</evidence>
<evidence type="ECO:0000256" key="10">
    <source>
        <dbReference type="ARBA" id="ARBA00025699"/>
    </source>
</evidence>
<protein>
    <recommendedName>
        <fullName evidence="4 12">Ribosomal RNA small subunit methyltransferase E</fullName>
        <ecNumber evidence="3 12">2.1.1.193</ecNumber>
    </recommendedName>
</protein>
<evidence type="ECO:0000256" key="7">
    <source>
        <dbReference type="ARBA" id="ARBA00022603"/>
    </source>
</evidence>
<keyword evidence="9 12" id="KW-0949">S-adenosyl-L-methionine</keyword>
<feature type="domain" description="Ribosomal RNA small subunit methyltransferase E methyltransferase" evidence="13">
    <location>
        <begin position="77"/>
        <end position="239"/>
    </location>
</feature>
<dbReference type="CDD" id="cd18084">
    <property type="entry name" value="RsmE-like"/>
    <property type="match status" value="1"/>
</dbReference>
<dbReference type="Gene3D" id="2.40.240.20">
    <property type="entry name" value="Hypothetical PUA domain-like, domain 1"/>
    <property type="match status" value="1"/>
</dbReference>
<feature type="domain" description="Ribosomal RNA small subunit methyltransferase E PUA-like" evidence="14">
    <location>
        <begin position="23"/>
        <end position="69"/>
    </location>
</feature>
<name>A0A4D6XTQ1_9GAMM</name>
<comment type="function">
    <text evidence="10 12">Specifically methylates the N3 position of the uracil ring of uridine 1498 (m3U1498) in 16S rRNA. Acts on the fully assembled 30S ribosomal subunit.</text>
</comment>
<dbReference type="NCBIfam" id="NF008692">
    <property type="entry name" value="PRK11713.1-5"/>
    <property type="match status" value="1"/>
</dbReference>
<evidence type="ECO:0000259" key="14">
    <source>
        <dbReference type="Pfam" id="PF20260"/>
    </source>
</evidence>
<keyword evidence="6 12" id="KW-0698">rRNA processing</keyword>
<sequence>MNKNIPRIYMQDSFNINNIYVLSESNVHYIQKVLRMKIQDTLEIFNDTNYIFLAQIIYISKKKIEIKIIENKLKNIESPIHIHLGQVISTNEKMDFTIQKSTEMGINIVTPLFFKNSYFQKKNINISKKIQRWKKIAISACQQCNRNILPKIKNPTDIFSWCKNNKYNDIKIVFHPKSILTIHHLIKPIKYIRIIIGSERGFSADEIQKIIKYGFISMRLGPRILRTETASIAAITALQTKFGDF</sequence>
<dbReference type="RefSeq" id="WP_158339586.1">
    <property type="nucleotide sequence ID" value="NZ_CP034891.1"/>
</dbReference>
<dbReference type="NCBIfam" id="TIGR00046">
    <property type="entry name" value="RsmE family RNA methyltransferase"/>
    <property type="match status" value="1"/>
</dbReference>
<evidence type="ECO:0000256" key="11">
    <source>
        <dbReference type="ARBA" id="ARBA00047944"/>
    </source>
</evidence>
<gene>
    <name evidence="15" type="ORF">D9V61_02080</name>
</gene>
<evidence type="ECO:0000256" key="4">
    <source>
        <dbReference type="ARBA" id="ARBA00013673"/>
    </source>
</evidence>
<reference evidence="15 16" key="1">
    <citation type="submission" date="2018-12" db="EMBL/GenBank/DDBJ databases">
        <authorList>
            <person name="Chong R.A."/>
        </authorList>
    </citation>
    <scope>NUCLEOTIDE SEQUENCE [LARGE SCALE GENOMIC DNA]</scope>
    <source>
        <strain evidence="15 16">Ala</strain>
    </source>
</reference>